<evidence type="ECO:0000259" key="5">
    <source>
        <dbReference type="Pfam" id="PF04586"/>
    </source>
</evidence>
<feature type="region of interest" description="Disordered" evidence="4">
    <location>
        <begin position="1"/>
        <end position="22"/>
    </location>
</feature>
<dbReference type="RefSeq" id="WP_160592917.1">
    <property type="nucleotide sequence ID" value="NZ_CP047895.1"/>
</dbReference>
<evidence type="ECO:0000256" key="2">
    <source>
        <dbReference type="ARBA" id="ARBA00022670"/>
    </source>
</evidence>
<reference evidence="6 7" key="1">
    <citation type="submission" date="2020-01" db="EMBL/GenBank/DDBJ databases">
        <title>Sphingomonas sp. C33 whole genome sequece.</title>
        <authorList>
            <person name="Park C."/>
        </authorList>
    </citation>
    <scope>NUCLEOTIDE SEQUENCE [LARGE SCALE GENOMIC DNA]</scope>
    <source>
        <strain evidence="6 7">C33</strain>
    </source>
</reference>
<name>A0A7Z2S8T5_9SPHN</name>
<keyword evidence="2" id="KW-0645">Protease</keyword>
<accession>A0A7Z2S8T5</accession>
<dbReference type="Pfam" id="PF04586">
    <property type="entry name" value="Peptidase_S78"/>
    <property type="match status" value="1"/>
</dbReference>
<sequence>MHIIGMTRSNAEHRPGPPAPRGTRVAQLSSYSAEAHTIEAVFATDTPVARWFGQEELAISATAIDLTRVATGLCPFLNGHNQSDVGAVLGTVETASVRGGQLVGRVRFADTPAARQAEAMVAAGTLRGVSVGYQVRRWTLVESGDAGDTWRADDWALLEVSLVPVPADPNAIIRSGETDVNRSIDAAPAPSPHPAAIAPWVSQPSRPPASRRPPATPGCRSPISRTCSAGTRQPPTPRKG</sequence>
<evidence type="ECO:0000313" key="7">
    <source>
        <dbReference type="Proteomes" id="UP000464468"/>
    </source>
</evidence>
<evidence type="ECO:0000256" key="4">
    <source>
        <dbReference type="SAM" id="MobiDB-lite"/>
    </source>
</evidence>
<dbReference type="InterPro" id="IPR054613">
    <property type="entry name" value="Peptidase_S78_dom"/>
</dbReference>
<proteinExistence type="predicted"/>
<dbReference type="EMBL" id="CP047895">
    <property type="protein sequence ID" value="QHL90987.1"/>
    <property type="molecule type" value="Genomic_DNA"/>
</dbReference>
<keyword evidence="1" id="KW-1188">Viral release from host cell</keyword>
<keyword evidence="7" id="KW-1185">Reference proteome</keyword>
<dbReference type="GO" id="GO:0008233">
    <property type="term" value="F:peptidase activity"/>
    <property type="evidence" value="ECO:0007669"/>
    <property type="project" value="UniProtKB-KW"/>
</dbReference>
<evidence type="ECO:0000313" key="6">
    <source>
        <dbReference type="EMBL" id="QHL90987.1"/>
    </source>
</evidence>
<feature type="region of interest" description="Disordered" evidence="4">
    <location>
        <begin position="182"/>
        <end position="240"/>
    </location>
</feature>
<feature type="compositionally biased region" description="Polar residues" evidence="4">
    <location>
        <begin position="223"/>
        <end position="233"/>
    </location>
</feature>
<gene>
    <name evidence="6" type="ORF">GVO57_09350</name>
</gene>
<feature type="compositionally biased region" description="Pro residues" evidence="4">
    <location>
        <begin position="205"/>
        <end position="216"/>
    </location>
</feature>
<evidence type="ECO:0000256" key="1">
    <source>
        <dbReference type="ARBA" id="ARBA00022612"/>
    </source>
</evidence>
<protein>
    <recommendedName>
        <fullName evidence="5">Prohead serine protease domain-containing protein</fullName>
    </recommendedName>
</protein>
<feature type="domain" description="Prohead serine protease" evidence="5">
    <location>
        <begin position="61"/>
        <end position="174"/>
    </location>
</feature>
<dbReference type="GO" id="GO:0006508">
    <property type="term" value="P:proteolysis"/>
    <property type="evidence" value="ECO:0007669"/>
    <property type="project" value="UniProtKB-KW"/>
</dbReference>
<dbReference type="Proteomes" id="UP000464468">
    <property type="component" value="Chromosome"/>
</dbReference>
<organism evidence="6 7">
    <name type="scientific">Sphingomonas changnyeongensis</name>
    <dbReference type="NCBI Taxonomy" id="2698679"/>
    <lineage>
        <taxon>Bacteria</taxon>
        <taxon>Pseudomonadati</taxon>
        <taxon>Pseudomonadota</taxon>
        <taxon>Alphaproteobacteria</taxon>
        <taxon>Sphingomonadales</taxon>
        <taxon>Sphingomonadaceae</taxon>
        <taxon>Sphingomonas</taxon>
    </lineage>
</organism>
<keyword evidence="3" id="KW-0378">Hydrolase</keyword>
<evidence type="ECO:0000256" key="3">
    <source>
        <dbReference type="ARBA" id="ARBA00022801"/>
    </source>
</evidence>
<dbReference type="KEGG" id="schy:GVO57_09350"/>
<dbReference type="AlphaFoldDB" id="A0A7Z2S8T5"/>